<evidence type="ECO:0000313" key="2">
    <source>
        <dbReference type="EMBL" id="GHE35069.1"/>
    </source>
</evidence>
<dbReference type="Gene3D" id="1.10.10.60">
    <property type="entry name" value="Homeodomain-like"/>
    <property type="match status" value="1"/>
</dbReference>
<reference evidence="3" key="1">
    <citation type="journal article" date="2019" name="Int. J. Syst. Evol. Microbiol.">
        <title>The Global Catalogue of Microorganisms (GCM) 10K type strain sequencing project: providing services to taxonomists for standard genome sequencing and annotation.</title>
        <authorList>
            <consortium name="The Broad Institute Genomics Platform"/>
            <consortium name="The Broad Institute Genome Sequencing Center for Infectious Disease"/>
            <person name="Wu L."/>
            <person name="Ma J."/>
        </authorList>
    </citation>
    <scope>NUCLEOTIDE SEQUENCE [LARGE SCALE GENOMIC DNA]</scope>
    <source>
        <strain evidence="3">CGMCC 1.12966</strain>
    </source>
</reference>
<dbReference type="RefSeq" id="WP_189626318.1">
    <property type="nucleotide sequence ID" value="NZ_BNAF01000006.1"/>
</dbReference>
<proteinExistence type="predicted"/>
<feature type="region of interest" description="Disordered" evidence="1">
    <location>
        <begin position="191"/>
        <end position="214"/>
    </location>
</feature>
<feature type="compositionally biased region" description="Polar residues" evidence="1">
    <location>
        <begin position="192"/>
        <end position="214"/>
    </location>
</feature>
<keyword evidence="3" id="KW-1185">Reference proteome</keyword>
<feature type="region of interest" description="Disordered" evidence="1">
    <location>
        <begin position="94"/>
        <end position="115"/>
    </location>
</feature>
<evidence type="ECO:0000256" key="1">
    <source>
        <dbReference type="SAM" id="MobiDB-lite"/>
    </source>
</evidence>
<dbReference type="EMBL" id="BNAF01000006">
    <property type="protein sequence ID" value="GHE35069.1"/>
    <property type="molecule type" value="Genomic_DNA"/>
</dbReference>
<accession>A0ABQ3HWN1</accession>
<gene>
    <name evidence="2" type="ORF">GCM10017764_17860</name>
</gene>
<evidence type="ECO:0000313" key="3">
    <source>
        <dbReference type="Proteomes" id="UP000620550"/>
    </source>
</evidence>
<dbReference type="Proteomes" id="UP000620550">
    <property type="component" value="Unassembled WGS sequence"/>
</dbReference>
<name>A0ABQ3HWN1_9SPHI</name>
<feature type="compositionally biased region" description="Basic residues" evidence="1">
    <location>
        <begin position="102"/>
        <end position="115"/>
    </location>
</feature>
<organism evidence="2 3">
    <name type="scientific">Sphingobacterium griseoflavum</name>
    <dbReference type="NCBI Taxonomy" id="1474952"/>
    <lineage>
        <taxon>Bacteria</taxon>
        <taxon>Pseudomonadati</taxon>
        <taxon>Bacteroidota</taxon>
        <taxon>Sphingobacteriia</taxon>
        <taxon>Sphingobacteriales</taxon>
        <taxon>Sphingobacteriaceae</taxon>
        <taxon>Sphingobacterium</taxon>
    </lineage>
</organism>
<sequence>MKKTPQHKIDQILELVNQGITNMGISEKTGISYHTVKTIIHKNIGPRNKRRNKDLDKLYSDIANDRLTMTLQEVAAKYGKTTRYIDHTTCRHPLRPQFKSNRPPRKVKKHSDIKRKKDINSIDHSRMEKGEVKLKKNERVFENRTFDKSLQRAVSLNDSKKTVVFVKSSDTRSDEEIRSFFRERNDKEIKELSSNPMNGNPSVSNRKNNRMVSL</sequence>
<evidence type="ECO:0008006" key="4">
    <source>
        <dbReference type="Google" id="ProtNLM"/>
    </source>
</evidence>
<protein>
    <recommendedName>
        <fullName evidence="4">Transposase IS30-like HTH domain-containing protein</fullName>
    </recommendedName>
</protein>
<comment type="caution">
    <text evidence="2">The sequence shown here is derived from an EMBL/GenBank/DDBJ whole genome shotgun (WGS) entry which is preliminary data.</text>
</comment>